<dbReference type="GO" id="GO:0045936">
    <property type="term" value="P:negative regulation of phosphate metabolic process"/>
    <property type="evidence" value="ECO:0007669"/>
    <property type="project" value="InterPro"/>
</dbReference>
<comment type="similarity">
    <text evidence="2">Belongs to the PhoU family.</text>
</comment>
<dbReference type="Pfam" id="PF01895">
    <property type="entry name" value="PhoU"/>
    <property type="match status" value="2"/>
</dbReference>
<dbReference type="GO" id="GO:0005737">
    <property type="term" value="C:cytoplasm"/>
    <property type="evidence" value="ECO:0007669"/>
    <property type="project" value="UniProtKB-SubCell"/>
</dbReference>
<evidence type="ECO:0000256" key="1">
    <source>
        <dbReference type="ARBA" id="ARBA00004496"/>
    </source>
</evidence>
<evidence type="ECO:0000259" key="7">
    <source>
        <dbReference type="Pfam" id="PF01895"/>
    </source>
</evidence>
<dbReference type="Gene3D" id="1.20.58.220">
    <property type="entry name" value="Phosphate transport system protein phou homolog 2, domain 2"/>
    <property type="match status" value="1"/>
</dbReference>
<dbReference type="AlphaFoldDB" id="A0A6J6FNZ8"/>
<dbReference type="GO" id="GO:0030643">
    <property type="term" value="P:intracellular phosphate ion homeostasis"/>
    <property type="evidence" value="ECO:0007669"/>
    <property type="project" value="InterPro"/>
</dbReference>
<dbReference type="InterPro" id="IPR038078">
    <property type="entry name" value="PhoU-like_sf"/>
</dbReference>
<dbReference type="PANTHER" id="PTHR42930:SF3">
    <property type="entry name" value="PHOSPHATE-SPECIFIC TRANSPORT SYSTEM ACCESSORY PROTEIN PHOU"/>
    <property type="match status" value="1"/>
</dbReference>
<evidence type="ECO:0000313" key="8">
    <source>
        <dbReference type="EMBL" id="CAB4590461.1"/>
    </source>
</evidence>
<sequence>MRDTFHDDLDAITETLVTMTNLVKEATKDATTALLTADLALAEKVISQDDLIDSMQHELDAKTIVLLATQQPVASDLRALVTSLRMSADLERMGDMAHHIAKLARLRFPTTAVPSEASLTIEEMGRVAGLIIDKLVKIIRERDLKDAQQLAIDDDEMDKLHRKLIQSLISKDWPHGAESAIDLTLLGRYYERSADHAVSIARRIHYLVTGSYAKEVK</sequence>
<keyword evidence="4" id="KW-0813">Transport</keyword>
<comment type="subunit">
    <text evidence="3">Homodimer.</text>
</comment>
<evidence type="ECO:0000256" key="4">
    <source>
        <dbReference type="ARBA" id="ARBA00022448"/>
    </source>
</evidence>
<feature type="domain" description="PhoU" evidence="7">
    <location>
        <begin position="121"/>
        <end position="204"/>
    </location>
</feature>
<feature type="domain" description="PhoU" evidence="7">
    <location>
        <begin position="17"/>
        <end position="103"/>
    </location>
</feature>
<evidence type="ECO:0000256" key="6">
    <source>
        <dbReference type="ARBA" id="ARBA00022592"/>
    </source>
</evidence>
<protein>
    <submittedName>
        <fullName evidence="8">Unannotated protein</fullName>
    </submittedName>
</protein>
<dbReference type="FunFam" id="1.20.58.220:FF:000004">
    <property type="entry name" value="Phosphate-specific transport system accessory protein PhoU"/>
    <property type="match status" value="1"/>
</dbReference>
<comment type="subcellular location">
    <subcellularLocation>
        <location evidence="1">Cytoplasm</location>
    </subcellularLocation>
</comment>
<dbReference type="InterPro" id="IPR028366">
    <property type="entry name" value="PhoU"/>
</dbReference>
<dbReference type="NCBIfam" id="TIGR02135">
    <property type="entry name" value="phoU_full"/>
    <property type="match status" value="1"/>
</dbReference>
<dbReference type="SUPFAM" id="SSF109755">
    <property type="entry name" value="PhoU-like"/>
    <property type="match status" value="1"/>
</dbReference>
<dbReference type="InterPro" id="IPR026022">
    <property type="entry name" value="PhoU_dom"/>
</dbReference>
<gene>
    <name evidence="8" type="ORF">UFOPK1776_00583</name>
</gene>
<evidence type="ECO:0000256" key="2">
    <source>
        <dbReference type="ARBA" id="ARBA00008107"/>
    </source>
</evidence>
<reference evidence="8" key="1">
    <citation type="submission" date="2020-05" db="EMBL/GenBank/DDBJ databases">
        <authorList>
            <person name="Chiriac C."/>
            <person name="Salcher M."/>
            <person name="Ghai R."/>
            <person name="Kavagutti S V."/>
        </authorList>
    </citation>
    <scope>NUCLEOTIDE SEQUENCE</scope>
</reference>
<dbReference type="PANTHER" id="PTHR42930">
    <property type="entry name" value="PHOSPHATE-SPECIFIC TRANSPORT SYSTEM ACCESSORY PROTEIN PHOU"/>
    <property type="match status" value="1"/>
</dbReference>
<evidence type="ECO:0000256" key="5">
    <source>
        <dbReference type="ARBA" id="ARBA00022490"/>
    </source>
</evidence>
<dbReference type="GO" id="GO:0006817">
    <property type="term" value="P:phosphate ion transport"/>
    <property type="evidence" value="ECO:0007669"/>
    <property type="project" value="UniProtKB-KW"/>
</dbReference>
<proteinExistence type="inferred from homology"/>
<keyword evidence="6" id="KW-0592">Phosphate transport</keyword>
<dbReference type="PIRSF" id="PIRSF003107">
    <property type="entry name" value="PhoU"/>
    <property type="match status" value="1"/>
</dbReference>
<dbReference type="EMBL" id="CAEZUC010000075">
    <property type="protein sequence ID" value="CAB4590461.1"/>
    <property type="molecule type" value="Genomic_DNA"/>
</dbReference>
<accession>A0A6J6FNZ8</accession>
<evidence type="ECO:0000256" key="3">
    <source>
        <dbReference type="ARBA" id="ARBA00011738"/>
    </source>
</evidence>
<organism evidence="8">
    <name type="scientific">freshwater metagenome</name>
    <dbReference type="NCBI Taxonomy" id="449393"/>
    <lineage>
        <taxon>unclassified sequences</taxon>
        <taxon>metagenomes</taxon>
        <taxon>ecological metagenomes</taxon>
    </lineage>
</organism>
<name>A0A6J6FNZ8_9ZZZZ</name>
<keyword evidence="5" id="KW-0963">Cytoplasm</keyword>